<evidence type="ECO:0000313" key="2">
    <source>
        <dbReference type="Proteomes" id="UP000036367"/>
    </source>
</evidence>
<dbReference type="OrthoDB" id="264666at2"/>
<name>A0A0J1BEF7_RHOIS</name>
<accession>A0A0J1BEF7</accession>
<reference evidence="1" key="1">
    <citation type="submission" date="2015-05" db="EMBL/GenBank/DDBJ databases">
        <title>Permanent draft genome of Rhodopirellula islandicus K833.</title>
        <authorList>
            <person name="Kizina J."/>
            <person name="Richter M."/>
            <person name="Glockner F.O."/>
            <person name="Harder J."/>
        </authorList>
    </citation>
    <scope>NUCLEOTIDE SEQUENCE [LARGE SCALE GENOMIC DNA]</scope>
    <source>
        <strain evidence="1">K833</strain>
    </source>
</reference>
<protein>
    <submittedName>
        <fullName evidence="1">Uncharacterized protein</fullName>
    </submittedName>
</protein>
<sequence length="45" mass="5020">MKRGSYQVACSDEGLMSYEIEDCLKPVIKAVKRVGGESAKQWLSK</sequence>
<comment type="caution">
    <text evidence="1">The sequence shown here is derived from an EMBL/GenBank/DDBJ whole genome shotgun (WGS) entry which is preliminary data.</text>
</comment>
<evidence type="ECO:0000313" key="1">
    <source>
        <dbReference type="EMBL" id="KLU04977.1"/>
    </source>
</evidence>
<dbReference type="AlphaFoldDB" id="A0A0J1BEF7"/>
<dbReference type="Proteomes" id="UP000036367">
    <property type="component" value="Unassembled WGS sequence"/>
</dbReference>
<dbReference type="RefSeq" id="WP_160311438.1">
    <property type="nucleotide sequence ID" value="NZ_LECT01000024.1"/>
</dbReference>
<dbReference type="EMBL" id="LECT01000024">
    <property type="protein sequence ID" value="KLU04977.1"/>
    <property type="molecule type" value="Genomic_DNA"/>
</dbReference>
<organism evidence="1 2">
    <name type="scientific">Rhodopirellula islandica</name>
    <dbReference type="NCBI Taxonomy" id="595434"/>
    <lineage>
        <taxon>Bacteria</taxon>
        <taxon>Pseudomonadati</taxon>
        <taxon>Planctomycetota</taxon>
        <taxon>Planctomycetia</taxon>
        <taxon>Pirellulales</taxon>
        <taxon>Pirellulaceae</taxon>
        <taxon>Rhodopirellula</taxon>
    </lineage>
</organism>
<proteinExistence type="predicted"/>
<gene>
    <name evidence="1" type="ORF">RISK_002970</name>
</gene>
<dbReference type="PATRIC" id="fig|595434.4.peg.2830"/>
<keyword evidence="2" id="KW-1185">Reference proteome</keyword>